<gene>
    <name evidence="1" type="ORF">C9J27_00600</name>
</gene>
<comment type="caution">
    <text evidence="1">The sequence shown here is derived from an EMBL/GenBank/DDBJ whole genome shotgun (WGS) entry which is preliminary data.</text>
</comment>
<protein>
    <submittedName>
        <fullName evidence="1">Uncharacterized protein</fullName>
    </submittedName>
</protein>
<reference evidence="1 2" key="1">
    <citation type="submission" date="2018-01" db="EMBL/GenBank/DDBJ databases">
        <title>Whole genome sequencing of Histamine producing bacteria.</title>
        <authorList>
            <person name="Butler K."/>
        </authorList>
    </citation>
    <scope>NUCLEOTIDE SEQUENCE [LARGE SCALE GENOMIC DNA]</scope>
    <source>
        <strain evidence="1 2">FS-7.2</strain>
    </source>
</reference>
<proteinExistence type="predicted"/>
<dbReference type="Proteomes" id="UP000241426">
    <property type="component" value="Unassembled WGS sequence"/>
</dbReference>
<evidence type="ECO:0000313" key="2">
    <source>
        <dbReference type="Proteomes" id="UP000241426"/>
    </source>
</evidence>
<dbReference type="RefSeq" id="WP_036795560.1">
    <property type="nucleotide sequence ID" value="NZ_LN794352.1"/>
</dbReference>
<name>A0A0B7J9Q9_9GAMM</name>
<organism evidence="1 2">
    <name type="scientific">Photobacterium kishitanii</name>
    <dbReference type="NCBI Taxonomy" id="318456"/>
    <lineage>
        <taxon>Bacteria</taxon>
        <taxon>Pseudomonadati</taxon>
        <taxon>Pseudomonadota</taxon>
        <taxon>Gammaproteobacteria</taxon>
        <taxon>Vibrionales</taxon>
        <taxon>Vibrionaceae</taxon>
        <taxon>Photobacterium</taxon>
    </lineage>
</organism>
<dbReference type="eggNOG" id="ENOG5031NGE">
    <property type="taxonomic scope" value="Bacteria"/>
</dbReference>
<sequence length="129" mass="13847">MKKSILITLLLSSAVLTGCNSIKEAAGNMVLGEDLIQASEKLDVCDMSGLNTLENIAKNEHNMRGSVALLALGENYAASGNTSKVNAIAKQLQVQTPKKTLAYIKSELIKSGHKLQQNRIKNGFTSNCK</sequence>
<dbReference type="GeneID" id="29943686"/>
<accession>A0A0B7J9Q9</accession>
<dbReference type="AlphaFoldDB" id="A0A0B7J9Q9"/>
<dbReference type="EMBL" id="PYNF01000001">
    <property type="protein sequence ID" value="PSV01595.1"/>
    <property type="molecule type" value="Genomic_DNA"/>
</dbReference>
<dbReference type="PROSITE" id="PS51257">
    <property type="entry name" value="PROKAR_LIPOPROTEIN"/>
    <property type="match status" value="1"/>
</dbReference>
<evidence type="ECO:0000313" key="1">
    <source>
        <dbReference type="EMBL" id="PSV01595.1"/>
    </source>
</evidence>
<accession>A0A2T3KNE1</accession>